<dbReference type="EMBL" id="BAAAGF010000004">
    <property type="protein sequence ID" value="GAA0747036.1"/>
    <property type="molecule type" value="Genomic_DNA"/>
</dbReference>
<comment type="caution">
    <text evidence="1">The sequence shown here is derived from an EMBL/GenBank/DDBJ whole genome shotgun (WGS) entry which is preliminary data.</text>
</comment>
<accession>A0ABN1JVJ9</accession>
<dbReference type="Proteomes" id="UP001500736">
    <property type="component" value="Unassembled WGS sequence"/>
</dbReference>
<proteinExistence type="predicted"/>
<name>A0ABN1JVJ9_9FLAO</name>
<keyword evidence="2" id="KW-1185">Reference proteome</keyword>
<evidence type="ECO:0000313" key="2">
    <source>
        <dbReference type="Proteomes" id="UP001500736"/>
    </source>
</evidence>
<gene>
    <name evidence="1" type="ORF">GCM10009431_23930</name>
</gene>
<evidence type="ECO:0008006" key="3">
    <source>
        <dbReference type="Google" id="ProtNLM"/>
    </source>
</evidence>
<protein>
    <recommendedName>
        <fullName evidence="3">Secretion system C-terminal sorting domain-containing protein</fullName>
    </recommendedName>
</protein>
<sequence length="49" mass="5740">MLKEKLLDEANNDQNIYISIDHLKHGNYIINIMLNDKVVKSIRINKKTS</sequence>
<reference evidence="1 2" key="1">
    <citation type="journal article" date="2019" name="Int. J. Syst. Evol. Microbiol.">
        <title>The Global Catalogue of Microorganisms (GCM) 10K type strain sequencing project: providing services to taxonomists for standard genome sequencing and annotation.</title>
        <authorList>
            <consortium name="The Broad Institute Genomics Platform"/>
            <consortium name="The Broad Institute Genome Sequencing Center for Infectious Disease"/>
            <person name="Wu L."/>
            <person name="Ma J."/>
        </authorList>
    </citation>
    <scope>NUCLEOTIDE SEQUENCE [LARGE SCALE GENOMIC DNA]</scope>
    <source>
        <strain evidence="1 2">JCM 15976</strain>
    </source>
</reference>
<evidence type="ECO:0000313" key="1">
    <source>
        <dbReference type="EMBL" id="GAA0747036.1"/>
    </source>
</evidence>
<dbReference type="RefSeq" id="WP_343798571.1">
    <property type="nucleotide sequence ID" value="NZ_BAAAGF010000004.1"/>
</dbReference>
<organism evidence="1 2">
    <name type="scientific">Gaetbulibacter jejuensis</name>
    <dbReference type="NCBI Taxonomy" id="584607"/>
    <lineage>
        <taxon>Bacteria</taxon>
        <taxon>Pseudomonadati</taxon>
        <taxon>Bacteroidota</taxon>
        <taxon>Flavobacteriia</taxon>
        <taxon>Flavobacteriales</taxon>
        <taxon>Flavobacteriaceae</taxon>
        <taxon>Gaetbulibacter</taxon>
    </lineage>
</organism>